<dbReference type="Gene3D" id="3.20.20.30">
    <property type="entry name" value="Luciferase-like domain"/>
    <property type="match status" value="1"/>
</dbReference>
<dbReference type="Pfam" id="PF01565">
    <property type="entry name" value="FAD_binding_4"/>
    <property type="match status" value="1"/>
</dbReference>
<dbReference type="GO" id="GO:0016705">
    <property type="term" value="F:oxidoreductase activity, acting on paired donors, with incorporation or reduction of molecular oxygen"/>
    <property type="evidence" value="ECO:0007669"/>
    <property type="project" value="InterPro"/>
</dbReference>
<feature type="domain" description="FAD-binding PCMH-type" evidence="6">
    <location>
        <begin position="344"/>
        <end position="516"/>
    </location>
</feature>
<comment type="cofactor">
    <cofactor evidence="1">
        <name>FAD</name>
        <dbReference type="ChEBI" id="CHEBI:57692"/>
    </cofactor>
</comment>
<dbReference type="InterPro" id="IPR036318">
    <property type="entry name" value="FAD-bd_PCMH-like_sf"/>
</dbReference>
<dbReference type="InterPro" id="IPR016166">
    <property type="entry name" value="FAD-bd_PCMH"/>
</dbReference>
<evidence type="ECO:0000256" key="4">
    <source>
        <dbReference type="ARBA" id="ARBA00022827"/>
    </source>
</evidence>
<dbReference type="GO" id="GO:0071949">
    <property type="term" value="F:FAD binding"/>
    <property type="evidence" value="ECO:0007669"/>
    <property type="project" value="InterPro"/>
</dbReference>
<comment type="similarity">
    <text evidence="2">Belongs to the oxygen-dependent FAD-linked oxidoreductase family.</text>
</comment>
<evidence type="ECO:0000313" key="7">
    <source>
        <dbReference type="EMBL" id="MBA8807639.1"/>
    </source>
</evidence>
<evidence type="ECO:0000256" key="3">
    <source>
        <dbReference type="ARBA" id="ARBA00022630"/>
    </source>
</evidence>
<dbReference type="PROSITE" id="PS51387">
    <property type="entry name" value="FAD_PCMH"/>
    <property type="match status" value="1"/>
</dbReference>
<dbReference type="EMBL" id="JACGWV010000001">
    <property type="protein sequence ID" value="MBA8807639.1"/>
    <property type="molecule type" value="Genomic_DNA"/>
</dbReference>
<dbReference type="PANTHER" id="PTHR42973:SF39">
    <property type="entry name" value="FAD-BINDING PCMH-TYPE DOMAIN-CONTAINING PROTEIN"/>
    <property type="match status" value="1"/>
</dbReference>
<dbReference type="Proteomes" id="UP000540568">
    <property type="component" value="Unassembled WGS sequence"/>
</dbReference>
<dbReference type="Gene3D" id="3.30.465.10">
    <property type="match status" value="1"/>
</dbReference>
<comment type="caution">
    <text evidence="7">The sequence shown here is derived from an EMBL/GenBank/DDBJ whole genome shotgun (WGS) entry which is preliminary data.</text>
</comment>
<organism evidence="7 8">
    <name type="scientific">Promicromonospora sukumoe</name>
    <dbReference type="NCBI Taxonomy" id="88382"/>
    <lineage>
        <taxon>Bacteria</taxon>
        <taxon>Bacillati</taxon>
        <taxon>Actinomycetota</taxon>
        <taxon>Actinomycetes</taxon>
        <taxon>Micrococcales</taxon>
        <taxon>Promicromonosporaceae</taxon>
        <taxon>Promicromonospora</taxon>
    </lineage>
</organism>
<reference evidence="7 8" key="1">
    <citation type="submission" date="2020-07" db="EMBL/GenBank/DDBJ databases">
        <title>Sequencing the genomes of 1000 actinobacteria strains.</title>
        <authorList>
            <person name="Klenk H.-P."/>
        </authorList>
    </citation>
    <scope>NUCLEOTIDE SEQUENCE [LARGE SCALE GENOMIC DNA]</scope>
    <source>
        <strain evidence="7 8">DSM 44121</strain>
    </source>
</reference>
<dbReference type="GO" id="GO:0004497">
    <property type="term" value="F:monooxygenase activity"/>
    <property type="evidence" value="ECO:0007669"/>
    <property type="project" value="UniProtKB-KW"/>
</dbReference>
<evidence type="ECO:0000256" key="5">
    <source>
        <dbReference type="ARBA" id="ARBA00023002"/>
    </source>
</evidence>
<evidence type="ECO:0000259" key="6">
    <source>
        <dbReference type="PROSITE" id="PS51387"/>
    </source>
</evidence>
<dbReference type="SUPFAM" id="SSF56176">
    <property type="entry name" value="FAD-binding/transporter-associated domain-like"/>
    <property type="match status" value="1"/>
</dbReference>
<dbReference type="Gene3D" id="3.40.462.20">
    <property type="match status" value="1"/>
</dbReference>
<keyword evidence="5" id="KW-0560">Oxidoreductase</keyword>
<dbReference type="AlphaFoldDB" id="A0A7W3J7M2"/>
<dbReference type="Pfam" id="PF00296">
    <property type="entry name" value="Bac_luciferase"/>
    <property type="match status" value="1"/>
</dbReference>
<protein>
    <submittedName>
        <fullName evidence="7">Alkanesulfonate monooxygenase SsuD/methylene tetrahydromethanopterin reductase-like flavin-dependent oxidoreductase (Luciferase family)</fullName>
    </submittedName>
</protein>
<dbReference type="SUPFAM" id="SSF51679">
    <property type="entry name" value="Bacterial luciferase-like"/>
    <property type="match status" value="1"/>
</dbReference>
<accession>A0A7W3J7M2</accession>
<dbReference type="Gene3D" id="3.30.43.10">
    <property type="entry name" value="Uridine Diphospho-n-acetylenolpyruvylglucosamine Reductase, domain 2"/>
    <property type="match status" value="1"/>
</dbReference>
<dbReference type="InterPro" id="IPR016169">
    <property type="entry name" value="FAD-bd_PCMH_sub2"/>
</dbReference>
<keyword evidence="7" id="KW-0503">Monooxygenase</keyword>
<sequence length="760" mass="81003">MNYAHSLELGLQLPQGAEVDDDARHRLVSLAEELGYDLVSVVDRPDLPATDAVTLLGWLAARTSTIRLSADIRALPLRDPAVLARSVASLDRLTSGRLDLVLGAETSADTVVAAGGPQLEKAETCGVLGEAIDVVRELWSMERGLARVDGRHYRLSGAAKAAPAHEVPVGVYGTTPDLLELAGRRADAWSARYAGTDALAASNATIDDAARQAGRAPREIRRRIIVNGTFIQAGEEHSLGLTATPTQWVTELLPLVVDHGVGTIMLDSVDTDTITRFAREVIPALRAAIDAALPYGSAGLRVRTAAALARRTPGIDYDDVPAGLAEIVEPGDRAYARYRSGYLRGGSPAVVLRVSTPEQVALALAYARRHPELPLPRRSAGHGISGRSTNEGGIVIDLSAMNQIEVLDEATRRVRIGPGARWMEVAAALHPYGWALSSGDYGGVGVGGLATAGGIGYLVRAHGLTIDHLRAVDMVLADGSLVQASETENTDLFWAVRGAGANVGIVTSFEFEADVVGPVGYAELTQDASDPARFLVDWGQFVETSPREVTSFLIMSPARGRQPAVALTRTMVDSDDPETVVARIEPLADLAALYAQQVQIVPYAAVLANASDEEPVSQGEPVSRSGLLRHITPEFAAAAARVLSSGGVHWFQIRALGGAVADTDPDATAFAHRDANFSVVVMGRQDSVVDRLWARLEPFFEGSYLSFDSSLRPDRIEQAWPTRTLARLRELKVAYDPDGVFNDNFHIPLVPSPASTGAAR</sequence>
<keyword evidence="4" id="KW-0274">FAD</keyword>
<dbReference type="InterPro" id="IPR016167">
    <property type="entry name" value="FAD-bd_PCMH_sub1"/>
</dbReference>
<dbReference type="InterPro" id="IPR006094">
    <property type="entry name" value="Oxid_FAD_bind_N"/>
</dbReference>
<dbReference type="RefSeq" id="WP_182615179.1">
    <property type="nucleotide sequence ID" value="NZ_BAAATF010000007.1"/>
</dbReference>
<dbReference type="InterPro" id="IPR050416">
    <property type="entry name" value="FAD-linked_Oxidoreductase"/>
</dbReference>
<proteinExistence type="inferred from homology"/>
<gene>
    <name evidence="7" type="ORF">FHX71_001581</name>
</gene>
<dbReference type="InterPro" id="IPR011251">
    <property type="entry name" value="Luciferase-like_dom"/>
</dbReference>
<evidence type="ECO:0000256" key="1">
    <source>
        <dbReference type="ARBA" id="ARBA00001974"/>
    </source>
</evidence>
<evidence type="ECO:0000256" key="2">
    <source>
        <dbReference type="ARBA" id="ARBA00005466"/>
    </source>
</evidence>
<dbReference type="InterPro" id="IPR036661">
    <property type="entry name" value="Luciferase-like_sf"/>
</dbReference>
<evidence type="ECO:0000313" key="8">
    <source>
        <dbReference type="Proteomes" id="UP000540568"/>
    </source>
</evidence>
<dbReference type="PANTHER" id="PTHR42973">
    <property type="entry name" value="BINDING OXIDOREDUCTASE, PUTATIVE (AFU_ORTHOLOGUE AFUA_1G17690)-RELATED"/>
    <property type="match status" value="1"/>
</dbReference>
<name>A0A7W3J7M2_9MICO</name>
<keyword evidence="8" id="KW-1185">Reference proteome</keyword>
<keyword evidence="3" id="KW-0285">Flavoprotein</keyword>